<dbReference type="InterPro" id="IPR037191">
    <property type="entry name" value="VPS9_dom_sf"/>
</dbReference>
<feature type="compositionally biased region" description="Basic and acidic residues" evidence="2">
    <location>
        <begin position="161"/>
        <end position="179"/>
    </location>
</feature>
<dbReference type="EMBL" id="JQFK01000002">
    <property type="protein sequence ID" value="KGK40434.1"/>
    <property type="molecule type" value="Genomic_DNA"/>
</dbReference>
<feature type="region of interest" description="Disordered" evidence="2">
    <location>
        <begin position="565"/>
        <end position="588"/>
    </location>
</feature>
<organism evidence="4 5">
    <name type="scientific">Pichia kudriavzevii</name>
    <name type="common">Yeast</name>
    <name type="synonym">Issatchenkia orientalis</name>
    <dbReference type="NCBI Taxonomy" id="4909"/>
    <lineage>
        <taxon>Eukaryota</taxon>
        <taxon>Fungi</taxon>
        <taxon>Dikarya</taxon>
        <taxon>Ascomycota</taxon>
        <taxon>Saccharomycotina</taxon>
        <taxon>Pichiomycetes</taxon>
        <taxon>Pichiales</taxon>
        <taxon>Pichiaceae</taxon>
        <taxon>Pichia</taxon>
    </lineage>
</organism>
<dbReference type="Pfam" id="PF02204">
    <property type="entry name" value="VPS9"/>
    <property type="match status" value="1"/>
</dbReference>
<sequence length="1360" mass="155251">MSFNNTFNKSGFTIPSFTNVQPTVGISEVKTSGGLENEDPNKNSDNKSNRNYAETVMETLLEDLKSDGNGTQNAGTPASCSQENGWQDKIEQASNSDNLNLLTPGTNNVETNKSERPNFEDELYEDVKSSHDIEGRETLQLGNEVDDTRISESKQSSNKDSLADTEKVGLASKEIKRGDTGQSESNEEMEMEKGYEKLSSLPLEEESDDCISIDEKAEVPVEEEPVPQEDSMQNPQDNIPESVEDARIADEITNELEIRRTSRKNSIKDIPNPPSNLRKQQAFDFQTFLVQFKSAKCQPVHKYLKSFLSQFNQRTWSIEEQVKLVHEFEEFLYEKLRECMEIENSKEGIEKLVMTRVYNSVFSPVMPYLKLTETNKHDRVMDRKFLLNVHIYEWIQPKNLDLCLNIEKEPMERASEQLMKIDDFKSPRDKIVCILNACKIIFGMIREQESEENADSFVPLLIYVLIQCKLKHLYSNLQYIERFRNSEFLVGETSYYVSTLQIACNFIIGMNRDQLTVEEEEYERQVALARERIRELQGTRGDIPSQVLTKSAEMVRQTISQLLTHTNDNEVDNDNNNNNQEVQHQRESSAISDAVAQSVLEAQEHAQKVQTLAEIGSIMHTTLFPIQEAANSECSLAPTSTVSIANPLVAAYAVSESQYRDELQILSSIVRSFDPVYDNYYDDSLDDVTNEMVAVRKQRNNQFLHIVTSLREKHIELSRIFLYTMEELLVGFAKWALDINTFYESYLEYYKLDLNQCKSEIKIRRRPLVRIKHLLNFTTSLKLLVAQSTPQHYTPELISDLEIITYKLSKTLQESNNLDANEREKCELHVNIIHAKDIVQLKPICVDVSSSIFSGAAIIADVHYVNNLEQTSLSFMNMEVYIASEKFCMVERDTLGKSLLFAPLRRNEFTLIDKDKLLFHHTIHSDIQLCFSIRGDPSLADILIDYFPSKTDSYQYSTPSFGLGFQDAEIKTPQSQSPAHSRTSSVESTEPLELNTSNIPLYKLKFASSSTAIATSLHPVQYIQDRPQMDRETELSKSFLTSIANGEDSDDEDNDAESIISDTTEPVLEMPVTKKIDFSKYKPSAVTKEEKIKKKNIFSSFSSLFKKQKQEPNLSKTAHPQIVRKSSIPDFLSNPQTRELPNANVCVWNSMSWTKPEDVRIRLHEQDESHYLEVKMRSPLLLQLNELTKCAVHAIDIHLTSKDHDGRKHTILIRPSNRRDLDLLSKVISHPEIGIVESFSVESELSKITRISNTESDKTGNSDITQNETKEMSWTGVGNLNQIRNGKLIDLNRCVMTITNRSGEIDLDFTGFEFGAIDLKTQAAKFNKLSELEISVDDYIVTFDDLKDLQQFNECVFVLG</sequence>
<feature type="coiled-coil region" evidence="1">
    <location>
        <begin position="512"/>
        <end position="539"/>
    </location>
</feature>
<evidence type="ECO:0000259" key="3">
    <source>
        <dbReference type="PROSITE" id="PS51205"/>
    </source>
</evidence>
<dbReference type="SMART" id="SM00167">
    <property type="entry name" value="VPS9"/>
    <property type="match status" value="1"/>
</dbReference>
<feature type="domain" description="VPS9" evidence="3">
    <location>
        <begin position="379"/>
        <end position="516"/>
    </location>
</feature>
<dbReference type="Proteomes" id="UP000029867">
    <property type="component" value="Unassembled WGS sequence"/>
</dbReference>
<dbReference type="Gene3D" id="1.10.246.120">
    <property type="match status" value="1"/>
</dbReference>
<comment type="caution">
    <text evidence="4">The sequence shown here is derived from an EMBL/GenBank/DDBJ whole genome shotgun (WGS) entry which is preliminary data.</text>
</comment>
<dbReference type="InterPro" id="IPR045046">
    <property type="entry name" value="Vps9-like"/>
</dbReference>
<feature type="region of interest" description="Disordered" evidence="2">
    <location>
        <begin position="972"/>
        <end position="991"/>
    </location>
</feature>
<protein>
    <recommendedName>
        <fullName evidence="3">VPS9 domain-containing protein</fullName>
    </recommendedName>
</protein>
<dbReference type="InterPro" id="IPR003123">
    <property type="entry name" value="VPS9"/>
</dbReference>
<name>A0A099P8B6_PICKU</name>
<evidence type="ECO:0000313" key="4">
    <source>
        <dbReference type="EMBL" id="KGK40434.1"/>
    </source>
</evidence>
<dbReference type="SUPFAM" id="SSF109993">
    <property type="entry name" value="VPS9 domain"/>
    <property type="match status" value="1"/>
</dbReference>
<evidence type="ECO:0000313" key="5">
    <source>
        <dbReference type="Proteomes" id="UP000029867"/>
    </source>
</evidence>
<evidence type="ECO:0000256" key="1">
    <source>
        <dbReference type="SAM" id="Coils"/>
    </source>
</evidence>
<proteinExistence type="predicted"/>
<dbReference type="GO" id="GO:0016192">
    <property type="term" value="P:vesicle-mediated transport"/>
    <property type="evidence" value="ECO:0007669"/>
    <property type="project" value="InterPro"/>
</dbReference>
<feature type="compositionally biased region" description="Basic and acidic residues" evidence="2">
    <location>
        <begin position="39"/>
        <end position="48"/>
    </location>
</feature>
<dbReference type="eggNOG" id="KOG2319">
    <property type="taxonomic scope" value="Eukaryota"/>
</dbReference>
<dbReference type="Gene3D" id="1.20.1050.80">
    <property type="entry name" value="VPS9 domain"/>
    <property type="match status" value="1"/>
</dbReference>
<feature type="compositionally biased region" description="Polar residues" evidence="2">
    <location>
        <begin position="68"/>
        <end position="85"/>
    </location>
</feature>
<dbReference type="InterPro" id="IPR041545">
    <property type="entry name" value="DUF5601"/>
</dbReference>
<feature type="region of interest" description="Disordered" evidence="2">
    <location>
        <begin position="1"/>
        <end position="206"/>
    </location>
</feature>
<dbReference type="Pfam" id="PF18151">
    <property type="entry name" value="DUF5601"/>
    <property type="match status" value="1"/>
</dbReference>
<dbReference type="GO" id="GO:0005829">
    <property type="term" value="C:cytosol"/>
    <property type="evidence" value="ECO:0007669"/>
    <property type="project" value="TreeGrafter"/>
</dbReference>
<feature type="compositionally biased region" description="Basic and acidic residues" evidence="2">
    <location>
        <begin position="112"/>
        <end position="137"/>
    </location>
</feature>
<dbReference type="PROSITE" id="PS51205">
    <property type="entry name" value="VPS9"/>
    <property type="match status" value="1"/>
</dbReference>
<dbReference type="VEuPathDB" id="FungiDB:C5L36_0C03200"/>
<feature type="compositionally biased region" description="Polar residues" evidence="2">
    <location>
        <begin position="92"/>
        <end position="111"/>
    </location>
</feature>
<feature type="compositionally biased region" description="Polar residues" evidence="2">
    <location>
        <begin position="1"/>
        <end position="24"/>
    </location>
</feature>
<reference evidence="5" key="1">
    <citation type="journal article" date="2014" name="Microb. Cell Fact.">
        <title>Exploiting Issatchenkia orientalis SD108 for succinic acid production.</title>
        <authorList>
            <person name="Xiao H."/>
            <person name="Shao Z."/>
            <person name="Jiang Y."/>
            <person name="Dole S."/>
            <person name="Zhao H."/>
        </authorList>
    </citation>
    <scope>NUCLEOTIDE SEQUENCE [LARGE SCALE GENOMIC DNA]</scope>
    <source>
        <strain evidence="5">SD108</strain>
    </source>
</reference>
<accession>A0A099P8B6</accession>
<gene>
    <name evidence="4" type="ORF">JL09_g390</name>
</gene>
<dbReference type="PANTHER" id="PTHR23101:SF25">
    <property type="entry name" value="GTPASE-ACTIVATING PROTEIN AND VPS9 DOMAIN-CONTAINING PROTEIN 1"/>
    <property type="match status" value="1"/>
</dbReference>
<dbReference type="HOGENOM" id="CLU_257045_0_0_1"/>
<keyword evidence="1" id="KW-0175">Coiled coil</keyword>
<dbReference type="GO" id="GO:0031267">
    <property type="term" value="F:small GTPase binding"/>
    <property type="evidence" value="ECO:0007669"/>
    <property type="project" value="TreeGrafter"/>
</dbReference>
<dbReference type="GO" id="GO:0005085">
    <property type="term" value="F:guanyl-nucleotide exchange factor activity"/>
    <property type="evidence" value="ECO:0007669"/>
    <property type="project" value="InterPro"/>
</dbReference>
<evidence type="ECO:0000256" key="2">
    <source>
        <dbReference type="SAM" id="MobiDB-lite"/>
    </source>
</evidence>
<dbReference type="PANTHER" id="PTHR23101">
    <property type="entry name" value="RAB GDP/GTP EXCHANGE FACTOR"/>
    <property type="match status" value="1"/>
</dbReference>
<dbReference type="GO" id="GO:0030139">
    <property type="term" value="C:endocytic vesicle"/>
    <property type="evidence" value="ECO:0007669"/>
    <property type="project" value="TreeGrafter"/>
</dbReference>